<keyword evidence="3" id="KW-1185">Reference proteome</keyword>
<evidence type="ECO:0008006" key="4">
    <source>
        <dbReference type="Google" id="ProtNLM"/>
    </source>
</evidence>
<dbReference type="GeneID" id="110231667"/>
<accession>A0A913WQ21</accession>
<dbReference type="OrthoDB" id="167398at2759"/>
<dbReference type="RefSeq" id="XP_020892365.1">
    <property type="nucleotide sequence ID" value="XM_021036706.1"/>
</dbReference>
<protein>
    <recommendedName>
        <fullName evidence="4">Protein DD3-3</fullName>
    </recommendedName>
</protein>
<keyword evidence="1" id="KW-1133">Transmembrane helix</keyword>
<dbReference type="EnsemblMetazoa" id="XM_021036706.1">
    <property type="protein sequence ID" value="XP_020892365.1"/>
    <property type="gene ID" value="LOC110231667"/>
</dbReference>
<dbReference type="InterPro" id="IPR053320">
    <property type="entry name" value="Protein_DD3-3_O-glyco"/>
</dbReference>
<reference evidence="2" key="1">
    <citation type="submission" date="2022-11" db="UniProtKB">
        <authorList>
            <consortium name="EnsemblMetazoa"/>
        </authorList>
    </citation>
    <scope>IDENTIFICATION</scope>
</reference>
<evidence type="ECO:0000313" key="3">
    <source>
        <dbReference type="Proteomes" id="UP000887567"/>
    </source>
</evidence>
<sequence length="696" mass="78778">MGKTDPNSHCDVILQYMCGGNIRDGVTTGTIPENPVLCKKFDCNKDLRYGMHEDYDYYQNCKHRNRNLGLFLADQRLKGNSAKYTRQNNGGTRRGYECPEERDYYPYWHPTPWKDIAVLTNDASRCNMYLEESENVKGRYACEVPKNYKAAKGWRNYYIPNNKEECEKFRYPAKDLNGTRATWKLFPSHELPKPVCRETDWSRDNHLGNSVGGYPIGFNWTIPDLNSENCVLRIRYNISTGEFNGWDSSVNASLNKPLKKGKASLLDVGKRFGLNYTQASERGYLFKQNPVVSIFGGEIGKKFQLQLAINTNQIGRVFQDRSHTFGVRRRPSNLAGKTIHNLNVRGKRGNIVQVYPAVEYDFAPNTLIAKNGDYVHFQWTGSNTNPNNNDGQGRARTDRSNVLLLEKLRYPKGKPKSNVYGQFGGSYPEHFDRVSFLGLKRNDLITLATLNNVQYGGEMSELDDAGTYFDLGPRSITGTGTYHYMSSRNNNFSNRSQKGRIVLSDTALYTSKIGVNGGTIKFREPGEGITFKPKTLAQMQNIQVERMPSDKGDEMIKGKNGKMGVGNDYASDFLVISPHSLKTDQKFEVKMGYKSGVTDDIEVYRSDDDEGLRTWYQVEAKTSSEDNMVTFQTDKGGVYVARTVTNKGLLAGIIIAVIFVLLIVGGSIIYFRRKPEKLARVRSCFSNCGRSFSRQV</sequence>
<dbReference type="OMA" id="TVERCEY"/>
<dbReference type="KEGG" id="epa:110231667"/>
<organism evidence="2 3">
    <name type="scientific">Exaiptasia diaphana</name>
    <name type="common">Tropical sea anemone</name>
    <name type="synonym">Aiptasia pulchella</name>
    <dbReference type="NCBI Taxonomy" id="2652724"/>
    <lineage>
        <taxon>Eukaryota</taxon>
        <taxon>Metazoa</taxon>
        <taxon>Cnidaria</taxon>
        <taxon>Anthozoa</taxon>
        <taxon>Hexacorallia</taxon>
        <taxon>Actiniaria</taxon>
        <taxon>Aiptasiidae</taxon>
        <taxon>Exaiptasia</taxon>
    </lineage>
</organism>
<feature type="transmembrane region" description="Helical" evidence="1">
    <location>
        <begin position="649"/>
        <end position="671"/>
    </location>
</feature>
<evidence type="ECO:0000313" key="2">
    <source>
        <dbReference type="EnsemblMetazoa" id="XP_020892365.1"/>
    </source>
</evidence>
<dbReference type="PANTHER" id="PTHR35170:SF1">
    <property type="entry name" value="PROTEIN DD3-3"/>
    <property type="match status" value="1"/>
</dbReference>
<dbReference type="AlphaFoldDB" id="A0A913WQ21"/>
<name>A0A913WQ21_EXADI</name>
<keyword evidence="1" id="KW-0812">Transmembrane</keyword>
<proteinExistence type="predicted"/>
<evidence type="ECO:0000256" key="1">
    <source>
        <dbReference type="SAM" id="Phobius"/>
    </source>
</evidence>
<dbReference type="Proteomes" id="UP000887567">
    <property type="component" value="Unplaced"/>
</dbReference>
<dbReference type="PANTHER" id="PTHR35170">
    <property type="entry name" value="PROTEIN DD3-3"/>
    <property type="match status" value="1"/>
</dbReference>
<keyword evidence="1" id="KW-0472">Membrane</keyword>